<dbReference type="GO" id="GO:0005216">
    <property type="term" value="F:monoatomic ion channel activity"/>
    <property type="evidence" value="ECO:0007669"/>
    <property type="project" value="InterPro"/>
</dbReference>
<name>A0A5C6QQK0_9GAMM</name>
<evidence type="ECO:0000256" key="7">
    <source>
        <dbReference type="ARBA" id="ARBA00023136"/>
    </source>
</evidence>
<keyword evidence="6 8" id="KW-1133">Transmembrane helix</keyword>
<comment type="subcellular location">
    <subcellularLocation>
        <location evidence="1">Cell membrane</location>
        <topology evidence="1">Multi-pass membrane protein</topology>
    </subcellularLocation>
</comment>
<keyword evidence="7 8" id="KW-0472">Membrane</keyword>
<dbReference type="InterPro" id="IPR027359">
    <property type="entry name" value="Volt_channel_dom_sf"/>
</dbReference>
<dbReference type="AlphaFoldDB" id="A0A5C6QQK0"/>
<dbReference type="GO" id="GO:0050897">
    <property type="term" value="F:cobalt ion binding"/>
    <property type="evidence" value="ECO:0007669"/>
    <property type="project" value="TreeGrafter"/>
</dbReference>
<dbReference type="Gene3D" id="1.20.120.350">
    <property type="entry name" value="Voltage-gated potassium channels. Chain C"/>
    <property type="match status" value="1"/>
</dbReference>
<evidence type="ECO:0000256" key="5">
    <source>
        <dbReference type="ARBA" id="ARBA00022692"/>
    </source>
</evidence>
<evidence type="ECO:0000256" key="8">
    <source>
        <dbReference type="SAM" id="Phobius"/>
    </source>
</evidence>
<gene>
    <name evidence="11" type="ORF">ESZ26_01935</name>
    <name evidence="12" type="ORF">ESZ27_01545</name>
</gene>
<dbReference type="OrthoDB" id="6400150at2"/>
<dbReference type="GO" id="GO:0000287">
    <property type="term" value="F:magnesium ion binding"/>
    <property type="evidence" value="ECO:0007669"/>
    <property type="project" value="TreeGrafter"/>
</dbReference>
<dbReference type="GO" id="GO:0005886">
    <property type="term" value="C:plasma membrane"/>
    <property type="evidence" value="ECO:0007669"/>
    <property type="project" value="UniProtKB-SubCell"/>
</dbReference>
<keyword evidence="4" id="KW-1003">Cell membrane</keyword>
<reference evidence="12 14" key="1">
    <citation type="submission" date="2019-07" db="EMBL/GenBank/DDBJ databases">
        <title>Genomes of sea-ice associated Colwellia species.</title>
        <authorList>
            <person name="Bowman J.P."/>
        </authorList>
    </citation>
    <scope>NUCLEOTIDE SEQUENCE [LARGE SCALE GENOMIC DNA]</scope>
    <source>
        <strain evidence="11 13">ACAM 607</strain>
        <strain evidence="12 14">IC036</strain>
    </source>
</reference>
<keyword evidence="3" id="KW-0813">Transport</keyword>
<dbReference type="Pfam" id="PF00520">
    <property type="entry name" value="Ion_trans"/>
    <property type="match status" value="1"/>
</dbReference>
<dbReference type="PANTHER" id="PTHR46494">
    <property type="entry name" value="CORA FAMILY METAL ION TRANSPORTER (EUROFUNG)"/>
    <property type="match status" value="1"/>
</dbReference>
<accession>A0A5C6QQK0</accession>
<evidence type="ECO:0000256" key="1">
    <source>
        <dbReference type="ARBA" id="ARBA00004651"/>
    </source>
</evidence>
<feature type="signal peptide" evidence="9">
    <location>
        <begin position="1"/>
        <end position="19"/>
    </location>
</feature>
<dbReference type="InterPro" id="IPR045863">
    <property type="entry name" value="CorA_TM1_TM2"/>
</dbReference>
<feature type="transmembrane region" description="Helical" evidence="8">
    <location>
        <begin position="29"/>
        <end position="49"/>
    </location>
</feature>
<evidence type="ECO:0000313" key="11">
    <source>
        <dbReference type="EMBL" id="TWX62615.1"/>
    </source>
</evidence>
<dbReference type="RefSeq" id="WP_146797216.1">
    <property type="nucleotide sequence ID" value="NZ_VOLP01000003.1"/>
</dbReference>
<dbReference type="PANTHER" id="PTHR46494:SF1">
    <property type="entry name" value="CORA FAMILY METAL ION TRANSPORTER (EUROFUNG)"/>
    <property type="match status" value="1"/>
</dbReference>
<dbReference type="InterPro" id="IPR002523">
    <property type="entry name" value="MgTranspt_CorA/ZnTranspt_ZntB"/>
</dbReference>
<dbReference type="InterPro" id="IPR045861">
    <property type="entry name" value="CorA_cytoplasmic_dom"/>
</dbReference>
<dbReference type="SUPFAM" id="SSF144083">
    <property type="entry name" value="Magnesium transport protein CorA, transmembrane region"/>
    <property type="match status" value="1"/>
</dbReference>
<evidence type="ECO:0000256" key="4">
    <source>
        <dbReference type="ARBA" id="ARBA00022475"/>
    </source>
</evidence>
<feature type="transmembrane region" description="Helical" evidence="8">
    <location>
        <begin position="394"/>
        <end position="417"/>
    </location>
</feature>
<dbReference type="Proteomes" id="UP000321917">
    <property type="component" value="Unassembled WGS sequence"/>
</dbReference>
<evidence type="ECO:0000259" key="10">
    <source>
        <dbReference type="Pfam" id="PF00520"/>
    </source>
</evidence>
<proteinExistence type="inferred from homology"/>
<evidence type="ECO:0000256" key="3">
    <source>
        <dbReference type="ARBA" id="ARBA00022448"/>
    </source>
</evidence>
<dbReference type="EMBL" id="VOLQ01000002">
    <property type="protein sequence ID" value="TWX71526.1"/>
    <property type="molecule type" value="Genomic_DNA"/>
</dbReference>
<evidence type="ECO:0000313" key="12">
    <source>
        <dbReference type="EMBL" id="TWX71526.1"/>
    </source>
</evidence>
<feature type="domain" description="Ion transport" evidence="10">
    <location>
        <begin position="5"/>
        <end position="98"/>
    </location>
</feature>
<dbReference type="GO" id="GO:0015087">
    <property type="term" value="F:cobalt ion transmembrane transporter activity"/>
    <property type="evidence" value="ECO:0007669"/>
    <property type="project" value="TreeGrafter"/>
</dbReference>
<dbReference type="Pfam" id="PF01544">
    <property type="entry name" value="CorA"/>
    <property type="match status" value="1"/>
</dbReference>
<feature type="transmembrane region" description="Helical" evidence="8">
    <location>
        <begin position="423"/>
        <end position="444"/>
    </location>
</feature>
<sequence length="450" mass="50296">MGFLALVSLFIALAPTVVASNTTFSQAQVFIEWGILVLFIVEYGVNFIFASSRRIFVLNPWRILDLFIICTGLLSVIPMANEHLRSIPALRLLKFIRMALFGFRMKFAMSLDNSKISLVLSPPVQSFKAYSLVDKNICGYTELTWGSVVQRLKSSSNDWLFAIGLNSEQLTEVADILQAPKSALDMLFKHSLYPRIERMDEYTAIFLWSPKVVKLSDDSVPTIERSPILLLGANNNIITLSGTESSLVNEITLNLTEVGIPAPPLMQTTSALIRVLIAQYTDVISTLEQTLLYLDKHQKQLGDKSFLDQTFRLRNEITNVRGNLKHFASVVHQLAEKPLAIKSFEVMPRPILTVLADDVDGLFDSADDLLTTLAALVELRINISSFQMNKVMRLLAVITTITLIPTMVGGLMGMNLIDSPWHFTLSEITFFVGVAMSCGIYIFASKGWFR</sequence>
<comment type="caution">
    <text evidence="12">The sequence shown here is derived from an EMBL/GenBank/DDBJ whole genome shotgun (WGS) entry which is preliminary data.</text>
</comment>
<organism evidence="12 14">
    <name type="scientific">Colwellia hornerae</name>
    <dbReference type="NCBI Taxonomy" id="89402"/>
    <lineage>
        <taxon>Bacteria</taxon>
        <taxon>Pseudomonadati</taxon>
        <taxon>Pseudomonadota</taxon>
        <taxon>Gammaproteobacteria</taxon>
        <taxon>Alteromonadales</taxon>
        <taxon>Colwelliaceae</taxon>
        <taxon>Colwellia</taxon>
    </lineage>
</organism>
<dbReference type="InterPro" id="IPR005821">
    <property type="entry name" value="Ion_trans_dom"/>
</dbReference>
<keyword evidence="5 8" id="KW-0812">Transmembrane</keyword>
<evidence type="ECO:0000256" key="2">
    <source>
        <dbReference type="ARBA" id="ARBA00009765"/>
    </source>
</evidence>
<evidence type="ECO:0000313" key="13">
    <source>
        <dbReference type="Proteomes" id="UP000321525"/>
    </source>
</evidence>
<dbReference type="EMBL" id="VOLR01000002">
    <property type="protein sequence ID" value="TWX62615.1"/>
    <property type="molecule type" value="Genomic_DNA"/>
</dbReference>
<protein>
    <recommendedName>
        <fullName evidence="10">Ion transport domain-containing protein</fullName>
    </recommendedName>
</protein>
<keyword evidence="13" id="KW-1185">Reference proteome</keyword>
<dbReference type="GO" id="GO:0015095">
    <property type="term" value="F:magnesium ion transmembrane transporter activity"/>
    <property type="evidence" value="ECO:0007669"/>
    <property type="project" value="TreeGrafter"/>
</dbReference>
<dbReference type="Proteomes" id="UP000321525">
    <property type="component" value="Unassembled WGS sequence"/>
</dbReference>
<evidence type="ECO:0000256" key="6">
    <source>
        <dbReference type="ARBA" id="ARBA00022989"/>
    </source>
</evidence>
<feature type="chain" id="PRO_5022871561" description="Ion transport domain-containing protein" evidence="9">
    <location>
        <begin position="20"/>
        <end position="450"/>
    </location>
</feature>
<comment type="similarity">
    <text evidence="2">Belongs to the CorA metal ion transporter (MIT) (TC 1.A.35) family.</text>
</comment>
<evidence type="ECO:0000313" key="14">
    <source>
        <dbReference type="Proteomes" id="UP000321917"/>
    </source>
</evidence>
<evidence type="ECO:0000256" key="9">
    <source>
        <dbReference type="SAM" id="SignalP"/>
    </source>
</evidence>
<dbReference type="Gene3D" id="1.20.58.340">
    <property type="entry name" value="Magnesium transport protein CorA, transmembrane region"/>
    <property type="match status" value="1"/>
</dbReference>
<dbReference type="SUPFAM" id="SSF143865">
    <property type="entry name" value="CorA soluble domain-like"/>
    <property type="match status" value="1"/>
</dbReference>
<keyword evidence="9" id="KW-0732">Signal</keyword>